<dbReference type="InterPro" id="IPR012373">
    <property type="entry name" value="Ferrdict_sens_TM"/>
</dbReference>
<dbReference type="PANTHER" id="PTHR30273">
    <property type="entry name" value="PERIPLASMIC SIGNAL SENSOR AND SIGMA FACTOR ACTIVATOR FECR-RELATED"/>
    <property type="match status" value="1"/>
</dbReference>
<keyword evidence="1" id="KW-1133">Transmembrane helix</keyword>
<geneLocation type="plasmid" evidence="4">
    <name>1</name>
</geneLocation>
<name>A0A679JFB5_9HYPH</name>
<proteinExistence type="predicted"/>
<keyword evidence="1" id="KW-0812">Transmembrane</keyword>
<dbReference type="RefSeq" id="WP_339159663.1">
    <property type="nucleotide sequence ID" value="NZ_LR743510.1"/>
</dbReference>
<dbReference type="AlphaFoldDB" id="A0A679JFB5"/>
<dbReference type="Gene3D" id="2.60.120.1440">
    <property type="match status" value="1"/>
</dbReference>
<dbReference type="InterPro" id="IPR032623">
    <property type="entry name" value="FecR_N"/>
</dbReference>
<keyword evidence="1" id="KW-0472">Membrane</keyword>
<accession>A0A679JFB5</accession>
<feature type="domain" description="FecR N-terminal" evidence="3">
    <location>
        <begin position="20"/>
        <end position="60"/>
    </location>
</feature>
<dbReference type="PANTHER" id="PTHR30273:SF2">
    <property type="entry name" value="PROTEIN FECR"/>
    <property type="match status" value="1"/>
</dbReference>
<gene>
    <name evidence="4" type="ORF">MBLL_01123</name>
</gene>
<evidence type="ECO:0000313" key="4">
    <source>
        <dbReference type="EMBL" id="CAA2138392.1"/>
    </source>
</evidence>
<evidence type="ECO:0000259" key="3">
    <source>
        <dbReference type="Pfam" id="PF16220"/>
    </source>
</evidence>
<evidence type="ECO:0000256" key="1">
    <source>
        <dbReference type="SAM" id="Phobius"/>
    </source>
</evidence>
<dbReference type="GO" id="GO:0016989">
    <property type="term" value="F:sigma factor antagonist activity"/>
    <property type="evidence" value="ECO:0007669"/>
    <property type="project" value="TreeGrafter"/>
</dbReference>
<dbReference type="InterPro" id="IPR006860">
    <property type="entry name" value="FecR"/>
</dbReference>
<reference evidence="4" key="1">
    <citation type="submission" date="2019-12" db="EMBL/GenBank/DDBJ databases">
        <authorList>
            <person name="Cremers G."/>
        </authorList>
    </citation>
    <scope>NUCLEOTIDE SEQUENCE</scope>
    <source>
        <strain evidence="4">Mbul2</strain>
        <plasmid evidence="4">1</plasmid>
    </source>
</reference>
<organism evidence="4">
    <name type="scientific">Methylobacterium bullatum</name>
    <dbReference type="NCBI Taxonomy" id="570505"/>
    <lineage>
        <taxon>Bacteria</taxon>
        <taxon>Pseudomonadati</taxon>
        <taxon>Pseudomonadota</taxon>
        <taxon>Alphaproteobacteria</taxon>
        <taxon>Hyphomicrobiales</taxon>
        <taxon>Methylobacteriaceae</taxon>
        <taxon>Methylobacterium</taxon>
    </lineage>
</organism>
<feature type="transmembrane region" description="Helical" evidence="1">
    <location>
        <begin position="93"/>
        <end position="114"/>
    </location>
</feature>
<evidence type="ECO:0000259" key="2">
    <source>
        <dbReference type="Pfam" id="PF04773"/>
    </source>
</evidence>
<dbReference type="Pfam" id="PF04773">
    <property type="entry name" value="FecR"/>
    <property type="match status" value="1"/>
</dbReference>
<keyword evidence="4" id="KW-0614">Plasmid</keyword>
<sequence length="335" mass="35100">MTAGDHDREDGSGDLAAVEREARAWIVRLTSGTATHADAEALTAWRARPEHDAAFLAASKLWRQAGVALPKQVAPTLIRVAPRGISRRRILRGAGLGIASASIAASGAAFLVNWPDLSADFRTGTGEVRTVDLPGGVRIELDAETALDARTAEAGTLVLHAGAVAVTVPADARPIFLTVGPAHVATRPGMATEFVVRCRPAKGLTGWTGGTDAELSCLSGSVEVIAEPGAPPTVLAAGQGVDTTRGAGGVHSIDTATTAAWRRGLLVFRDTPLSQVVDDLNRYRPGRIVLGSSAASIRRVTGIFHLSRPEEALTNIRTALALSEFRLSDRLVILR</sequence>
<evidence type="ECO:0008006" key="5">
    <source>
        <dbReference type="Google" id="ProtNLM"/>
    </source>
</evidence>
<dbReference type="EMBL" id="LR743510">
    <property type="protein sequence ID" value="CAA2138392.1"/>
    <property type="molecule type" value="Genomic_DNA"/>
</dbReference>
<dbReference type="Gene3D" id="3.55.50.30">
    <property type="match status" value="1"/>
</dbReference>
<protein>
    <recommendedName>
        <fullName evidence="5">Fec operon regulator FecR</fullName>
    </recommendedName>
</protein>
<feature type="domain" description="FecR protein" evidence="2">
    <location>
        <begin position="120"/>
        <end position="222"/>
    </location>
</feature>
<dbReference type="Pfam" id="PF16220">
    <property type="entry name" value="DUF4880"/>
    <property type="match status" value="1"/>
</dbReference>
<dbReference type="PIRSF" id="PIRSF018266">
    <property type="entry name" value="FecR"/>
    <property type="match status" value="1"/>
</dbReference>